<evidence type="ECO:0000256" key="10">
    <source>
        <dbReference type="ARBA" id="ARBA00049280"/>
    </source>
</evidence>
<dbReference type="Gene3D" id="3.30.200.20">
    <property type="entry name" value="Phosphorylase Kinase, domain 1"/>
    <property type="match status" value="1"/>
</dbReference>
<dbReference type="GO" id="GO:0008353">
    <property type="term" value="F:RNA polymerase II CTD heptapeptide repeat kinase activity"/>
    <property type="evidence" value="ECO:0007669"/>
    <property type="project" value="UniProtKB-EC"/>
</dbReference>
<dbReference type="Proteomes" id="UP000695562">
    <property type="component" value="Unassembled WGS sequence"/>
</dbReference>
<organism evidence="14 15">
    <name type="scientific">Polysphondylium violaceum</name>
    <dbReference type="NCBI Taxonomy" id="133409"/>
    <lineage>
        <taxon>Eukaryota</taxon>
        <taxon>Amoebozoa</taxon>
        <taxon>Evosea</taxon>
        <taxon>Eumycetozoa</taxon>
        <taxon>Dictyostelia</taxon>
        <taxon>Dictyosteliales</taxon>
        <taxon>Dictyosteliaceae</taxon>
        <taxon>Polysphondylium</taxon>
    </lineage>
</organism>
<gene>
    <name evidence="14" type="ORF">CYY_000392</name>
</gene>
<keyword evidence="2 12" id="KW-0723">Serine/threonine-protein kinase</keyword>
<keyword evidence="3" id="KW-0597">Phosphoprotein</keyword>
<accession>A0A8J4V2G5</accession>
<keyword evidence="15" id="KW-1185">Reference proteome</keyword>
<keyword evidence="5 11" id="KW-0547">Nucleotide-binding</keyword>
<evidence type="ECO:0000313" key="14">
    <source>
        <dbReference type="EMBL" id="KAF2078300.1"/>
    </source>
</evidence>
<feature type="binding site" evidence="11">
    <location>
        <position position="86"/>
    </location>
    <ligand>
        <name>ATP</name>
        <dbReference type="ChEBI" id="CHEBI:30616"/>
    </ligand>
</feature>
<dbReference type="PANTHER" id="PTHR24056">
    <property type="entry name" value="CELL DIVISION PROTEIN KINASE"/>
    <property type="match status" value="1"/>
</dbReference>
<comment type="caution">
    <text evidence="14">The sequence shown here is derived from an EMBL/GenBank/DDBJ whole genome shotgun (WGS) entry which is preliminary data.</text>
</comment>
<dbReference type="PROSITE" id="PS00107">
    <property type="entry name" value="PROTEIN_KINASE_ATP"/>
    <property type="match status" value="1"/>
</dbReference>
<feature type="domain" description="Protein kinase" evidence="13">
    <location>
        <begin position="55"/>
        <end position="359"/>
    </location>
</feature>
<dbReference type="InterPro" id="IPR000719">
    <property type="entry name" value="Prot_kinase_dom"/>
</dbReference>
<keyword evidence="6" id="KW-0418">Kinase</keyword>
<dbReference type="EMBL" id="AJWJ01000007">
    <property type="protein sequence ID" value="KAF2078300.1"/>
    <property type="molecule type" value="Genomic_DNA"/>
</dbReference>
<dbReference type="Pfam" id="PF00069">
    <property type="entry name" value="Pkinase"/>
    <property type="match status" value="1"/>
</dbReference>
<comment type="catalytic activity">
    <reaction evidence="9">
        <text>L-seryl-[protein] + ATP = O-phospho-L-seryl-[protein] + ADP + H(+)</text>
        <dbReference type="Rhea" id="RHEA:17989"/>
        <dbReference type="Rhea" id="RHEA-COMP:9863"/>
        <dbReference type="Rhea" id="RHEA-COMP:11604"/>
        <dbReference type="ChEBI" id="CHEBI:15378"/>
        <dbReference type="ChEBI" id="CHEBI:29999"/>
        <dbReference type="ChEBI" id="CHEBI:30616"/>
        <dbReference type="ChEBI" id="CHEBI:83421"/>
        <dbReference type="ChEBI" id="CHEBI:456216"/>
        <dbReference type="EC" id="2.7.11.22"/>
    </reaction>
</comment>
<dbReference type="AlphaFoldDB" id="A0A8J4V2G5"/>
<evidence type="ECO:0000256" key="6">
    <source>
        <dbReference type="ARBA" id="ARBA00022777"/>
    </source>
</evidence>
<dbReference type="PROSITE" id="PS00108">
    <property type="entry name" value="PROTEIN_KINASE_ST"/>
    <property type="match status" value="1"/>
</dbReference>
<dbReference type="Gene3D" id="1.10.510.10">
    <property type="entry name" value="Transferase(Phosphotransferase) domain 1"/>
    <property type="match status" value="1"/>
</dbReference>
<evidence type="ECO:0000256" key="4">
    <source>
        <dbReference type="ARBA" id="ARBA00022679"/>
    </source>
</evidence>
<evidence type="ECO:0000313" key="15">
    <source>
        <dbReference type="Proteomes" id="UP000695562"/>
    </source>
</evidence>
<evidence type="ECO:0000256" key="11">
    <source>
        <dbReference type="PROSITE-ProRule" id="PRU10141"/>
    </source>
</evidence>
<dbReference type="PROSITE" id="PS50011">
    <property type="entry name" value="PROTEIN_KINASE_DOM"/>
    <property type="match status" value="1"/>
</dbReference>
<keyword evidence="7 11" id="KW-0067">ATP-binding</keyword>
<evidence type="ECO:0000256" key="8">
    <source>
        <dbReference type="ARBA" id="ARBA00047811"/>
    </source>
</evidence>
<dbReference type="OrthoDB" id="6284126at2759"/>
<keyword evidence="4" id="KW-0808">Transferase</keyword>
<evidence type="ECO:0000256" key="3">
    <source>
        <dbReference type="ARBA" id="ARBA00022553"/>
    </source>
</evidence>
<dbReference type="InterPro" id="IPR011009">
    <property type="entry name" value="Kinase-like_dom_sf"/>
</dbReference>
<evidence type="ECO:0000256" key="12">
    <source>
        <dbReference type="RuleBase" id="RU000304"/>
    </source>
</evidence>
<dbReference type="SMART" id="SM00220">
    <property type="entry name" value="S_TKc"/>
    <property type="match status" value="1"/>
</dbReference>
<dbReference type="InterPro" id="IPR008271">
    <property type="entry name" value="Ser/Thr_kinase_AS"/>
</dbReference>
<reference evidence="14" key="1">
    <citation type="submission" date="2020-01" db="EMBL/GenBank/DDBJ databases">
        <title>Development of genomics and gene disruption for Polysphondylium violaceum indicates a role for the polyketide synthase stlB in stalk morphogenesis.</title>
        <authorList>
            <person name="Narita B."/>
            <person name="Kawabe Y."/>
            <person name="Kin K."/>
            <person name="Saito T."/>
            <person name="Gibbs R."/>
            <person name="Kuspa A."/>
            <person name="Muzny D."/>
            <person name="Queller D."/>
            <person name="Richards S."/>
            <person name="Strassman J."/>
            <person name="Sucgang R."/>
            <person name="Worley K."/>
            <person name="Schaap P."/>
        </authorList>
    </citation>
    <scope>NUCLEOTIDE SEQUENCE</scope>
    <source>
        <strain evidence="14">QSvi11</strain>
    </source>
</reference>
<dbReference type="GO" id="GO:0016592">
    <property type="term" value="C:mediator complex"/>
    <property type="evidence" value="ECO:0007669"/>
    <property type="project" value="TreeGrafter"/>
</dbReference>
<evidence type="ECO:0000256" key="7">
    <source>
        <dbReference type="ARBA" id="ARBA00022840"/>
    </source>
</evidence>
<comment type="catalytic activity">
    <reaction evidence="10">
        <text>[DNA-directed RNA polymerase] + ATP = phospho-[DNA-directed RNA polymerase] + ADP + H(+)</text>
        <dbReference type="Rhea" id="RHEA:10216"/>
        <dbReference type="Rhea" id="RHEA-COMP:11321"/>
        <dbReference type="Rhea" id="RHEA-COMP:11322"/>
        <dbReference type="ChEBI" id="CHEBI:15378"/>
        <dbReference type="ChEBI" id="CHEBI:30616"/>
        <dbReference type="ChEBI" id="CHEBI:43176"/>
        <dbReference type="ChEBI" id="CHEBI:68546"/>
        <dbReference type="ChEBI" id="CHEBI:456216"/>
        <dbReference type="EC" id="2.7.11.23"/>
    </reaction>
</comment>
<dbReference type="GO" id="GO:0005524">
    <property type="term" value="F:ATP binding"/>
    <property type="evidence" value="ECO:0007669"/>
    <property type="project" value="UniProtKB-UniRule"/>
</dbReference>
<name>A0A8J4V2G5_9MYCE</name>
<dbReference type="FunFam" id="3.30.200.20:FF:001590">
    <property type="match status" value="1"/>
</dbReference>
<protein>
    <recommendedName>
        <fullName evidence="13">Protein kinase domain-containing protein</fullName>
    </recommendedName>
</protein>
<dbReference type="CDD" id="cd07842">
    <property type="entry name" value="STKc_CDK8_like"/>
    <property type="match status" value="1"/>
</dbReference>
<evidence type="ECO:0000256" key="1">
    <source>
        <dbReference type="ARBA" id="ARBA00006485"/>
    </source>
</evidence>
<dbReference type="InterPro" id="IPR050108">
    <property type="entry name" value="CDK"/>
</dbReference>
<comment type="catalytic activity">
    <reaction evidence="8">
        <text>L-threonyl-[protein] + ATP = O-phospho-L-threonyl-[protein] + ADP + H(+)</text>
        <dbReference type="Rhea" id="RHEA:46608"/>
        <dbReference type="Rhea" id="RHEA-COMP:11060"/>
        <dbReference type="Rhea" id="RHEA-COMP:11605"/>
        <dbReference type="ChEBI" id="CHEBI:15378"/>
        <dbReference type="ChEBI" id="CHEBI:30013"/>
        <dbReference type="ChEBI" id="CHEBI:30616"/>
        <dbReference type="ChEBI" id="CHEBI:61977"/>
        <dbReference type="ChEBI" id="CHEBI:456216"/>
        <dbReference type="EC" id="2.7.11.22"/>
    </reaction>
</comment>
<evidence type="ECO:0000259" key="13">
    <source>
        <dbReference type="PROSITE" id="PS50011"/>
    </source>
</evidence>
<evidence type="ECO:0000256" key="5">
    <source>
        <dbReference type="ARBA" id="ARBA00022741"/>
    </source>
</evidence>
<dbReference type="PANTHER" id="PTHR24056:SF495">
    <property type="entry name" value="CYCLIN-DEPENDENT KINASE 8-RELATED"/>
    <property type="match status" value="1"/>
</dbReference>
<dbReference type="FunFam" id="1.10.510.10:FF:000374">
    <property type="entry name" value="Putative cyclin-dependent kinase E-1"/>
    <property type="match status" value="1"/>
</dbReference>
<evidence type="ECO:0000256" key="9">
    <source>
        <dbReference type="ARBA" id="ARBA00048367"/>
    </source>
</evidence>
<proteinExistence type="inferred from homology"/>
<dbReference type="GO" id="GO:0004693">
    <property type="term" value="F:cyclin-dependent protein serine/threonine kinase activity"/>
    <property type="evidence" value="ECO:0007669"/>
    <property type="project" value="UniProtKB-EC"/>
</dbReference>
<evidence type="ECO:0000256" key="2">
    <source>
        <dbReference type="ARBA" id="ARBA00022527"/>
    </source>
</evidence>
<dbReference type="InterPro" id="IPR017441">
    <property type="entry name" value="Protein_kinase_ATP_BS"/>
</dbReference>
<sequence>MNSGNSGAGGGGHHGGGGYNQYSGSGGGGGGGGNSGSYTPIVFTSNQRLDVQEKYTFGYEVGSGTYGMVYKADDKKKPNNKVAIKKFRSTKEGEGLSLTACREIGLLKELSHENIIKLQDVCLNPKEKLLYLVFDYAEFDLFGIIKYHRDNNSHFSEVTVKSLIWQVLNGIHYLHTNWVIHRDLKPSNIMVMGEGKEVGTVKIGDFGLARIFQSPLRPLNENGVVVTIWYRSPELLLGSKHYTRAVDIWAIGCIFAELITTKPLFPGKEKDPKVPSLFQDDQVEKIMRVLGKPSLEMWPDIKHLPEWKKIANCENYPNVLAKHINLDEKSAAFDLLSKMILYDPSKRITASDALDHPYFKESPPPCINAFTKGSIPYPHRQPISKKKRDFEE</sequence>
<comment type="similarity">
    <text evidence="1">Belongs to the protein kinase superfamily. CMGC Ser/Thr protein kinase family. CDC2/CDKX subfamily.</text>
</comment>
<dbReference type="SUPFAM" id="SSF56112">
    <property type="entry name" value="Protein kinase-like (PK-like)"/>
    <property type="match status" value="1"/>
</dbReference>